<feature type="region of interest" description="Disordered" evidence="1">
    <location>
        <begin position="37"/>
        <end position="59"/>
    </location>
</feature>
<protein>
    <submittedName>
        <fullName evidence="2">Uncharacterized protein</fullName>
    </submittedName>
</protein>
<sequence length="59" mass="6788">MFTPYLNKITYIMMSDNYLTVKLVRKRILTLKAKKPIKSGNKNSTDSTTITETTGFTLR</sequence>
<organism evidence="2 3">
    <name type="scientific">Dyadobacter beijingensis</name>
    <dbReference type="NCBI Taxonomy" id="365489"/>
    <lineage>
        <taxon>Bacteria</taxon>
        <taxon>Pseudomonadati</taxon>
        <taxon>Bacteroidota</taxon>
        <taxon>Cytophagia</taxon>
        <taxon>Cytophagales</taxon>
        <taxon>Spirosomataceae</taxon>
        <taxon>Dyadobacter</taxon>
    </lineage>
</organism>
<dbReference type="EMBL" id="BMLI01000001">
    <property type="protein sequence ID" value="GGM84307.1"/>
    <property type="molecule type" value="Genomic_DNA"/>
</dbReference>
<evidence type="ECO:0000313" key="2">
    <source>
        <dbReference type="EMBL" id="GGM84307.1"/>
    </source>
</evidence>
<dbReference type="Proteomes" id="UP000632339">
    <property type="component" value="Unassembled WGS sequence"/>
</dbReference>
<gene>
    <name evidence="2" type="ORF">GCM10010967_15160</name>
</gene>
<evidence type="ECO:0000313" key="3">
    <source>
        <dbReference type="Proteomes" id="UP000632339"/>
    </source>
</evidence>
<keyword evidence="3" id="KW-1185">Reference proteome</keyword>
<feature type="compositionally biased region" description="Low complexity" evidence="1">
    <location>
        <begin position="45"/>
        <end position="59"/>
    </location>
</feature>
<evidence type="ECO:0000256" key="1">
    <source>
        <dbReference type="SAM" id="MobiDB-lite"/>
    </source>
</evidence>
<comment type="caution">
    <text evidence="2">The sequence shown here is derived from an EMBL/GenBank/DDBJ whole genome shotgun (WGS) entry which is preliminary data.</text>
</comment>
<proteinExistence type="predicted"/>
<name>A0ABQ2HK90_9BACT</name>
<reference evidence="3" key="1">
    <citation type="journal article" date="2019" name="Int. J. Syst. Evol. Microbiol.">
        <title>The Global Catalogue of Microorganisms (GCM) 10K type strain sequencing project: providing services to taxonomists for standard genome sequencing and annotation.</title>
        <authorList>
            <consortium name="The Broad Institute Genomics Platform"/>
            <consortium name="The Broad Institute Genome Sequencing Center for Infectious Disease"/>
            <person name="Wu L."/>
            <person name="Ma J."/>
        </authorList>
    </citation>
    <scope>NUCLEOTIDE SEQUENCE [LARGE SCALE GENOMIC DNA]</scope>
    <source>
        <strain evidence="3">CGMCC 1.6375</strain>
    </source>
</reference>
<accession>A0ABQ2HK90</accession>